<organism evidence="2 3">
    <name type="scientific">Aureobasidium melanogenum</name>
    <name type="common">Aureobasidium pullulans var. melanogenum</name>
    <dbReference type="NCBI Taxonomy" id="46634"/>
    <lineage>
        <taxon>Eukaryota</taxon>
        <taxon>Fungi</taxon>
        <taxon>Dikarya</taxon>
        <taxon>Ascomycota</taxon>
        <taxon>Pezizomycotina</taxon>
        <taxon>Dothideomycetes</taxon>
        <taxon>Dothideomycetidae</taxon>
        <taxon>Dothideales</taxon>
        <taxon>Saccotheciaceae</taxon>
        <taxon>Aureobasidium</taxon>
    </lineage>
</organism>
<dbReference type="AlphaFoldDB" id="A0A9P8G605"/>
<sequence>MHFTASLTTLLGALTLTNALYVPQGTPDGIYDLTEDAEGLPILSKLGDLLQTNISVPPVIPKEMSEYLQKRADPGSYKCYPVTLIRNSIQRAAANLGNTCDTGVNVPKKGSQVAVAGDVVVYACNTARFTNKGCSSSSLNFYVDFLESNCPVDRAGQLRLDRPLNKGEVNVYGYTQSGMQLCKNI</sequence>
<feature type="chain" id="PRO_5040259264" evidence="1">
    <location>
        <begin position="20"/>
        <end position="185"/>
    </location>
</feature>
<comment type="caution">
    <text evidence="2">The sequence shown here is derived from an EMBL/GenBank/DDBJ whole genome shotgun (WGS) entry which is preliminary data.</text>
</comment>
<dbReference type="Proteomes" id="UP000729357">
    <property type="component" value="Unassembled WGS sequence"/>
</dbReference>
<gene>
    <name evidence="2" type="ORF">KCU98_g712</name>
</gene>
<dbReference type="EMBL" id="JAHFXS010000009">
    <property type="protein sequence ID" value="KAG9990992.1"/>
    <property type="molecule type" value="Genomic_DNA"/>
</dbReference>
<feature type="non-terminal residue" evidence="2">
    <location>
        <position position="185"/>
    </location>
</feature>
<name>A0A9P8G605_AURME</name>
<feature type="signal peptide" evidence="1">
    <location>
        <begin position="1"/>
        <end position="19"/>
    </location>
</feature>
<evidence type="ECO:0000313" key="2">
    <source>
        <dbReference type="EMBL" id="KAG9990992.1"/>
    </source>
</evidence>
<keyword evidence="1" id="KW-0732">Signal</keyword>
<proteinExistence type="predicted"/>
<protein>
    <submittedName>
        <fullName evidence="2">Uncharacterized protein</fullName>
    </submittedName>
</protein>
<evidence type="ECO:0000313" key="3">
    <source>
        <dbReference type="Proteomes" id="UP000729357"/>
    </source>
</evidence>
<reference evidence="2" key="2">
    <citation type="submission" date="2021-08" db="EMBL/GenBank/DDBJ databases">
        <authorList>
            <person name="Gostincar C."/>
            <person name="Sun X."/>
            <person name="Song Z."/>
            <person name="Gunde-Cimerman N."/>
        </authorList>
    </citation>
    <scope>NUCLEOTIDE SEQUENCE</scope>
    <source>
        <strain evidence="2">EXF-9298</strain>
    </source>
</reference>
<keyword evidence="3" id="KW-1185">Reference proteome</keyword>
<accession>A0A9P8G605</accession>
<reference evidence="2" key="1">
    <citation type="journal article" date="2021" name="J Fungi (Basel)">
        <title>Virulence traits and population genomics of the black yeast Aureobasidium melanogenum.</title>
        <authorList>
            <person name="Cernosa A."/>
            <person name="Sun X."/>
            <person name="Gostincar C."/>
            <person name="Fang C."/>
            <person name="Gunde-Cimerman N."/>
            <person name="Song Z."/>
        </authorList>
    </citation>
    <scope>NUCLEOTIDE SEQUENCE</scope>
    <source>
        <strain evidence="2">EXF-9298</strain>
    </source>
</reference>
<evidence type="ECO:0000256" key="1">
    <source>
        <dbReference type="SAM" id="SignalP"/>
    </source>
</evidence>